<dbReference type="SMART" id="SM00230">
    <property type="entry name" value="CysPc"/>
    <property type="match status" value="1"/>
</dbReference>
<feature type="active site" evidence="5 6">
    <location>
        <position position="149"/>
    </location>
</feature>
<evidence type="ECO:0000256" key="2">
    <source>
        <dbReference type="ARBA" id="ARBA00022670"/>
    </source>
</evidence>
<dbReference type="InterPro" id="IPR001300">
    <property type="entry name" value="Peptidase_C2_calpain_cat"/>
</dbReference>
<sequence length="485" mass="54660">MGACICKGIKSIRCDQQTCMVYSKLKFCKDGCAGCFTKSLVCIINLFATPWCLAFHLLRIYLLPCIYFTFESCWYSFWRKTVGEHLAFEDRTFPASESSLGPVEARSRLGQVTWERLKPQEEDVESGVVALFKDGIEPSDVCQGALGNCFLLAAVACLCEFDGAIEQLFIDKQSNPRGKYRLWLYDVQATRWRRIVVDDRVPTSASTGKPLFSQPAGNEVWVLLLEKAFAKFTGSYANIEAGHTVWAFEALTGDAVVTYQLQEKNGQKWEHLSMKPKKDKTNKRAVGLYHSGRFFDKDSMFKLLCSYDRHAAVMGAGSRGTDDTLSQGRGDTSSGIVAGHAYTIKAVAEHHGVRLLQLRNPWGGWEWKGKWSDNSAEWRKKPQVAQAFGFKQEKDSCDDGLFFMEWDDFLNHFNHIDVCLRTQGMAEFNLRVHEEYGLCGPTVGCCIGASKFLCLCQGVYKMWCGRKGNDTAIEDLEAPYLSKKK</sequence>
<dbReference type="GO" id="GO:0004198">
    <property type="term" value="F:calcium-dependent cysteine-type endopeptidase activity"/>
    <property type="evidence" value="ECO:0007669"/>
    <property type="project" value="InterPro"/>
</dbReference>
<name>A0A7S3NM74_9STRA</name>
<feature type="active site" evidence="5 6">
    <location>
        <position position="360"/>
    </location>
</feature>
<keyword evidence="3 6" id="KW-0378">Hydrolase</keyword>
<dbReference type="EMBL" id="HBIJ01014854">
    <property type="protein sequence ID" value="CAE0369200.1"/>
    <property type="molecule type" value="Transcribed_RNA"/>
</dbReference>
<dbReference type="SUPFAM" id="SSF54001">
    <property type="entry name" value="Cysteine proteinases"/>
    <property type="match status" value="1"/>
</dbReference>
<evidence type="ECO:0000259" key="7">
    <source>
        <dbReference type="PROSITE" id="PS50203"/>
    </source>
</evidence>
<evidence type="ECO:0000256" key="5">
    <source>
        <dbReference type="PIRSR" id="PIRSR622684-1"/>
    </source>
</evidence>
<evidence type="ECO:0000256" key="6">
    <source>
        <dbReference type="PROSITE-ProRule" id="PRU00239"/>
    </source>
</evidence>
<dbReference type="Pfam" id="PF00648">
    <property type="entry name" value="Peptidase_C2"/>
    <property type="match status" value="1"/>
</dbReference>
<evidence type="ECO:0000313" key="8">
    <source>
        <dbReference type="EMBL" id="CAE0369200.1"/>
    </source>
</evidence>
<dbReference type="InterPro" id="IPR038765">
    <property type="entry name" value="Papain-like_cys_pep_sf"/>
</dbReference>
<protein>
    <recommendedName>
        <fullName evidence="7">Calpain catalytic domain-containing protein</fullName>
    </recommendedName>
</protein>
<dbReference type="AlphaFoldDB" id="A0A7S3NM74"/>
<dbReference type="Gene3D" id="3.90.70.10">
    <property type="entry name" value="Cysteine proteinases"/>
    <property type="match status" value="1"/>
</dbReference>
<dbReference type="PANTHER" id="PTHR10183">
    <property type="entry name" value="CALPAIN"/>
    <property type="match status" value="1"/>
</dbReference>
<dbReference type="GO" id="GO:0006508">
    <property type="term" value="P:proteolysis"/>
    <property type="evidence" value="ECO:0007669"/>
    <property type="project" value="UniProtKB-KW"/>
</dbReference>
<comment type="similarity">
    <text evidence="1">Belongs to the peptidase C2 family.</text>
</comment>
<gene>
    <name evidence="8" type="ORF">ALAG00032_LOCUS9963</name>
</gene>
<keyword evidence="2 6" id="KW-0645">Protease</keyword>
<feature type="domain" description="Calpain catalytic" evidence="7">
    <location>
        <begin position="87"/>
        <end position="422"/>
    </location>
</feature>
<evidence type="ECO:0000256" key="4">
    <source>
        <dbReference type="ARBA" id="ARBA00022807"/>
    </source>
</evidence>
<accession>A0A7S3NM74</accession>
<keyword evidence="4 6" id="KW-0788">Thiol protease</keyword>
<dbReference type="PRINTS" id="PR00704">
    <property type="entry name" value="CALPAIN"/>
</dbReference>
<dbReference type="InterPro" id="IPR022684">
    <property type="entry name" value="Calpain_cysteine_protease"/>
</dbReference>
<evidence type="ECO:0000256" key="3">
    <source>
        <dbReference type="ARBA" id="ARBA00022801"/>
    </source>
</evidence>
<dbReference type="PANTHER" id="PTHR10183:SF379">
    <property type="entry name" value="CALPAIN-5"/>
    <property type="match status" value="1"/>
</dbReference>
<dbReference type="PROSITE" id="PS50203">
    <property type="entry name" value="CALPAIN_CAT"/>
    <property type="match status" value="1"/>
</dbReference>
<dbReference type="CDD" id="cd00044">
    <property type="entry name" value="CysPc"/>
    <property type="match status" value="1"/>
</dbReference>
<reference evidence="8" key="1">
    <citation type="submission" date="2021-01" db="EMBL/GenBank/DDBJ databases">
        <authorList>
            <person name="Corre E."/>
            <person name="Pelletier E."/>
            <person name="Niang G."/>
            <person name="Scheremetjew M."/>
            <person name="Finn R."/>
            <person name="Kale V."/>
            <person name="Holt S."/>
            <person name="Cochrane G."/>
            <person name="Meng A."/>
            <person name="Brown T."/>
            <person name="Cohen L."/>
        </authorList>
    </citation>
    <scope>NUCLEOTIDE SEQUENCE</scope>
    <source>
        <strain evidence="8">CCMP1510</strain>
    </source>
</reference>
<organism evidence="8">
    <name type="scientific">Aureoumbra lagunensis</name>
    <dbReference type="NCBI Taxonomy" id="44058"/>
    <lineage>
        <taxon>Eukaryota</taxon>
        <taxon>Sar</taxon>
        <taxon>Stramenopiles</taxon>
        <taxon>Ochrophyta</taxon>
        <taxon>Pelagophyceae</taxon>
        <taxon>Pelagomonadales</taxon>
        <taxon>Aureoumbra</taxon>
    </lineage>
</organism>
<proteinExistence type="inferred from homology"/>
<evidence type="ECO:0000256" key="1">
    <source>
        <dbReference type="ARBA" id="ARBA00007623"/>
    </source>
</evidence>
<feature type="active site" evidence="5 6">
    <location>
        <position position="340"/>
    </location>
</feature>